<feature type="domain" description="Autotransporter" evidence="1">
    <location>
        <begin position="119"/>
        <end position="392"/>
    </location>
</feature>
<dbReference type="AlphaFoldDB" id="A0A0P0Z1D7"/>
<dbReference type="InterPro" id="IPR036709">
    <property type="entry name" value="Autotransporte_beta_dom_sf"/>
</dbReference>
<evidence type="ECO:0000259" key="1">
    <source>
        <dbReference type="PROSITE" id="PS51208"/>
    </source>
</evidence>
<dbReference type="SMART" id="SM00869">
    <property type="entry name" value="Autotransporter"/>
    <property type="match status" value="1"/>
</dbReference>
<dbReference type="NCBIfam" id="TIGR01414">
    <property type="entry name" value="autotrans_barl"/>
    <property type="match status" value="1"/>
</dbReference>
<dbReference type="Pfam" id="PF03797">
    <property type="entry name" value="Autotransporter"/>
    <property type="match status" value="1"/>
</dbReference>
<accession>A0A0P0Z1D7</accession>
<dbReference type="Gene3D" id="2.40.128.130">
    <property type="entry name" value="Autotransporter beta-domain"/>
    <property type="match status" value="1"/>
</dbReference>
<dbReference type="InterPro" id="IPR006315">
    <property type="entry name" value="OM_autotransptr_brl_dom"/>
</dbReference>
<sequence>MLLATAAMLCTARDCAHAQTTSDRTEIGSLIGIQVDVGRRFARAQARRLHERMELLRDASDRQTSGYAIELKAASGLDEEDRLSRDWRALEAKAPGRLPALAGSTPSDAGRAIEARRRFSDDGTALWSAGSVEFGRRGNGMLDIDRTSAGIASGFDTELSPSARLGLGLSFDRAIGEAGAYETRARGQGLGAALYGSLNPTPHTFLDAAVGTSRLDYANARYRPDTAGIHYYERSGLQGFGSVSAGYEHRDENVLLSPYGRFEVSRTALDGVSERIGGTDILIGDQTVDSVLAVLAIRGEYTIRLDRAVIKPGARAEYTHEVSGAGTTTPLGGGGLDLPDFAAASIGRDALTIAPGVRAEFGDDWTAGVEYRNVLGNQGRDETISLRIGHRF</sequence>
<protein>
    <submittedName>
        <fullName evidence="2">Outer membrane autotransporter barrel domain-containing protein</fullName>
    </submittedName>
</protein>
<dbReference type="GO" id="GO:0019867">
    <property type="term" value="C:outer membrane"/>
    <property type="evidence" value="ECO:0007669"/>
    <property type="project" value="InterPro"/>
</dbReference>
<proteinExistence type="predicted"/>
<name>A0A0P0Z1D7_9HYPH</name>
<reference evidence="2" key="1">
    <citation type="journal article" date="2015" name="Proc. Natl. Acad. Sci. U.S.A.">
        <title>Bacterial clade with the ribosomal RNA operon on a small plasmid rather than the chromosome.</title>
        <authorList>
            <person name="Anda M."/>
            <person name="Ohtsubo Y."/>
            <person name="Okubo T."/>
            <person name="Sugawara M."/>
            <person name="Nagata Y."/>
            <person name="Tsuda M."/>
            <person name="Minamisawa K."/>
            <person name="Mitsui H."/>
        </authorList>
    </citation>
    <scope>NUCLEOTIDE SEQUENCE</scope>
    <source>
        <strain evidence="2">JCM 14755</strain>
    </source>
</reference>
<dbReference type="InterPro" id="IPR005546">
    <property type="entry name" value="Autotransporte_beta"/>
</dbReference>
<organism evidence="2">
    <name type="scientific">Aureimonas frigidaquae</name>
    <dbReference type="NCBI Taxonomy" id="424757"/>
    <lineage>
        <taxon>Bacteria</taxon>
        <taxon>Pseudomonadati</taxon>
        <taxon>Pseudomonadota</taxon>
        <taxon>Alphaproteobacteria</taxon>
        <taxon>Hyphomicrobiales</taxon>
        <taxon>Aurantimonadaceae</taxon>
        <taxon>Aureimonas</taxon>
    </lineage>
</organism>
<dbReference type="PROSITE" id="PS51208">
    <property type="entry name" value="AUTOTRANSPORTER"/>
    <property type="match status" value="1"/>
</dbReference>
<dbReference type="EMBL" id="LC066375">
    <property type="protein sequence ID" value="BAT27571.1"/>
    <property type="molecule type" value="Genomic_DNA"/>
</dbReference>
<dbReference type="SUPFAM" id="SSF103515">
    <property type="entry name" value="Autotransporter"/>
    <property type="match status" value="1"/>
</dbReference>
<evidence type="ECO:0000313" key="2">
    <source>
        <dbReference type="EMBL" id="BAT27571.1"/>
    </source>
</evidence>